<dbReference type="InterPro" id="IPR006334">
    <property type="entry name" value="Glut_cys_ligase"/>
</dbReference>
<dbReference type="InterPro" id="IPR007370">
    <property type="entry name" value="Glu_cys_ligase"/>
</dbReference>
<dbReference type="GO" id="GO:0006750">
    <property type="term" value="P:glutathione biosynthetic process"/>
    <property type="evidence" value="ECO:0007669"/>
    <property type="project" value="UniProtKB-UniRule"/>
</dbReference>
<evidence type="ECO:0000256" key="3">
    <source>
        <dbReference type="ARBA" id="ARBA00022598"/>
    </source>
</evidence>
<proteinExistence type="inferred from homology"/>
<evidence type="ECO:0000259" key="10">
    <source>
        <dbReference type="Pfam" id="PF04262"/>
    </source>
</evidence>
<evidence type="ECO:0000256" key="1">
    <source>
        <dbReference type="ARBA" id="ARBA00005006"/>
    </source>
</evidence>
<comment type="pathway">
    <text evidence="1 8 9">Sulfur metabolism; glutathione biosynthesis; glutathione from L-cysteine and L-glutamate: step 1/2.</text>
</comment>
<dbReference type="PANTHER" id="PTHR38761:SF1">
    <property type="entry name" value="GLUTAMATE--CYSTEINE LIGASE"/>
    <property type="match status" value="1"/>
</dbReference>
<comment type="caution">
    <text evidence="11">The sequence shown here is derived from an EMBL/GenBank/DDBJ whole genome shotgun (WGS) entry which is preliminary data.</text>
</comment>
<evidence type="ECO:0000313" key="11">
    <source>
        <dbReference type="EMBL" id="RZU98633.1"/>
    </source>
</evidence>
<dbReference type="AlphaFoldDB" id="A0A4Q8D031"/>
<dbReference type="GO" id="GO:0005829">
    <property type="term" value="C:cytosol"/>
    <property type="evidence" value="ECO:0007669"/>
    <property type="project" value="TreeGrafter"/>
</dbReference>
<dbReference type="InterPro" id="IPR014746">
    <property type="entry name" value="Gln_synth/guanido_kin_cat_dom"/>
</dbReference>
<dbReference type="UniPathway" id="UPA00142">
    <property type="reaction ID" value="UER00209"/>
</dbReference>
<dbReference type="EMBL" id="SHLI01000001">
    <property type="protein sequence ID" value="RZU98633.1"/>
    <property type="molecule type" value="Genomic_DNA"/>
</dbReference>
<sequence length="550" mass="62061">MAFQITAEIGTIAAFRTGYESTMNQSAERRVRRLQEHGERGLLAGSRHGLEKESLRVTPTGQIAQTPHPPGLGSPLCHPEITTDYSEALLELVTPAYTRGDDALRHLAELHRYTVDQIGDELLWTTSMPCVVGGDKSIPIADYGHSNIGRMKNVYRHGLDWRYGRTMQAIAGIHFNFSFSEAFLRSVQRREGDPRDFATFRSDFYFRLIRNFQRYGWLVPYLMGASPAICKSFTGGRNLDFQSFSPNTFYTPYATSLRMSDIGYKNNAQAGLEIDYNDLDAYVASLRSAISTPDPEYARIGTRVDGVWRQLNTNVLQIENEYYSFVRPKAIAQSGEPPTCALNRAGVEYVEIRALDLNPFNPVGIDADQVAFLETLLVFCLLQDSPPIDALEQHHINANQGLVAREGRDPDLTLYRGDGDRVGLRQWARELFDAMEAPAELLDEVHDDGRYRRVLDAYRESVEDADKTPSARVLAEMRTHREEFVEFALRTSAEHMETIRDWPLDEAARARLSEEAARSLAEQASLEASDEPSFEAFVEAYFAQESTNGR</sequence>
<dbReference type="Proteomes" id="UP000292298">
    <property type="component" value="Unassembled WGS sequence"/>
</dbReference>
<evidence type="ECO:0000256" key="4">
    <source>
        <dbReference type="ARBA" id="ARBA00022684"/>
    </source>
</evidence>
<dbReference type="HAMAP" id="MF_00578">
    <property type="entry name" value="Glu_cys_ligase"/>
    <property type="match status" value="1"/>
</dbReference>
<evidence type="ECO:0000256" key="9">
    <source>
        <dbReference type="RuleBase" id="RU004391"/>
    </source>
</evidence>
<dbReference type="Pfam" id="PF04262">
    <property type="entry name" value="Glu_cys_ligase"/>
    <property type="match status" value="1"/>
</dbReference>
<keyword evidence="12" id="KW-1185">Reference proteome</keyword>
<dbReference type="EC" id="6.3.2.2" evidence="8"/>
<name>A0A4Q8D031_9GAMM</name>
<dbReference type="SUPFAM" id="SSF55931">
    <property type="entry name" value="Glutamine synthetase/guanido kinase"/>
    <property type="match status" value="1"/>
</dbReference>
<dbReference type="GO" id="GO:0046872">
    <property type="term" value="F:metal ion binding"/>
    <property type="evidence" value="ECO:0007669"/>
    <property type="project" value="TreeGrafter"/>
</dbReference>
<evidence type="ECO:0000313" key="12">
    <source>
        <dbReference type="Proteomes" id="UP000292298"/>
    </source>
</evidence>
<dbReference type="GO" id="GO:0004357">
    <property type="term" value="F:glutamate-cysteine ligase activity"/>
    <property type="evidence" value="ECO:0007669"/>
    <property type="project" value="UniProtKB-UniRule"/>
</dbReference>
<comment type="catalytic activity">
    <reaction evidence="7 8 9">
        <text>L-cysteine + L-glutamate + ATP = gamma-L-glutamyl-L-cysteine + ADP + phosphate + H(+)</text>
        <dbReference type="Rhea" id="RHEA:13285"/>
        <dbReference type="ChEBI" id="CHEBI:15378"/>
        <dbReference type="ChEBI" id="CHEBI:29985"/>
        <dbReference type="ChEBI" id="CHEBI:30616"/>
        <dbReference type="ChEBI" id="CHEBI:35235"/>
        <dbReference type="ChEBI" id="CHEBI:43474"/>
        <dbReference type="ChEBI" id="CHEBI:58173"/>
        <dbReference type="ChEBI" id="CHEBI:456216"/>
        <dbReference type="EC" id="6.3.2.2"/>
    </reaction>
</comment>
<keyword evidence="4 8" id="KW-0317">Glutathione biosynthesis</keyword>
<dbReference type="GO" id="GO:0005524">
    <property type="term" value="F:ATP binding"/>
    <property type="evidence" value="ECO:0007669"/>
    <property type="project" value="UniProtKB-KW"/>
</dbReference>
<gene>
    <name evidence="8" type="primary">gshA</name>
    <name evidence="11" type="ORF">EV698_0888</name>
</gene>
<dbReference type="NCBIfam" id="TIGR01434">
    <property type="entry name" value="glu_cys_ligase"/>
    <property type="match status" value="1"/>
</dbReference>
<evidence type="ECO:0000256" key="7">
    <source>
        <dbReference type="ARBA" id="ARBA00048819"/>
    </source>
</evidence>
<evidence type="ECO:0000256" key="2">
    <source>
        <dbReference type="ARBA" id="ARBA00008772"/>
    </source>
</evidence>
<accession>A0A4Q8D031</accession>
<keyword evidence="3 8" id="KW-0436">Ligase</keyword>
<evidence type="ECO:0000256" key="5">
    <source>
        <dbReference type="ARBA" id="ARBA00022741"/>
    </source>
</evidence>
<evidence type="ECO:0000256" key="8">
    <source>
        <dbReference type="HAMAP-Rule" id="MF_00578"/>
    </source>
</evidence>
<dbReference type="Gene3D" id="3.30.590.20">
    <property type="match status" value="1"/>
</dbReference>
<protein>
    <recommendedName>
        <fullName evidence="8">Glutamate--cysteine ligase</fullName>
        <ecNumber evidence="8">6.3.2.2</ecNumber>
    </recommendedName>
    <alternativeName>
        <fullName evidence="8">Gamma-ECS</fullName>
        <shortName evidence="8">GCS</shortName>
    </alternativeName>
    <alternativeName>
        <fullName evidence="8">Gamma-glutamylcysteine synthetase</fullName>
    </alternativeName>
</protein>
<reference evidence="11 12" key="1">
    <citation type="submission" date="2019-02" db="EMBL/GenBank/DDBJ databases">
        <title>Genomic Encyclopedia of Type Strains, Phase IV (KMG-IV): sequencing the most valuable type-strain genomes for metagenomic binning, comparative biology and taxonomic classification.</title>
        <authorList>
            <person name="Goeker M."/>
        </authorList>
    </citation>
    <scope>NUCLEOTIDE SEQUENCE [LARGE SCALE GENOMIC DNA]</scope>
    <source>
        <strain evidence="11 12">DSM 21056</strain>
    </source>
</reference>
<evidence type="ECO:0000256" key="6">
    <source>
        <dbReference type="ARBA" id="ARBA00022840"/>
    </source>
</evidence>
<organism evidence="11 12">
    <name type="scientific">Spiribacter vilamensis</name>
    <dbReference type="NCBI Taxonomy" id="531306"/>
    <lineage>
        <taxon>Bacteria</taxon>
        <taxon>Pseudomonadati</taxon>
        <taxon>Pseudomonadota</taxon>
        <taxon>Gammaproteobacteria</taxon>
        <taxon>Chromatiales</taxon>
        <taxon>Ectothiorhodospiraceae</taxon>
        <taxon>Spiribacter</taxon>
    </lineage>
</organism>
<keyword evidence="5 8" id="KW-0547">Nucleotide-binding</keyword>
<comment type="similarity">
    <text evidence="2 8">Belongs to the glutamate--cysteine ligase type 1 family. Type 1 subfamily.</text>
</comment>
<keyword evidence="6 8" id="KW-0067">ATP-binding</keyword>
<feature type="domain" description="Glutamate--cysteine ligase" evidence="10">
    <location>
        <begin position="32"/>
        <end position="401"/>
    </location>
</feature>
<dbReference type="PANTHER" id="PTHR38761">
    <property type="entry name" value="GLUTAMATE--CYSTEINE LIGASE"/>
    <property type="match status" value="1"/>
</dbReference>